<evidence type="ECO:0000313" key="2">
    <source>
        <dbReference type="Proteomes" id="UP000510621"/>
    </source>
</evidence>
<dbReference type="EMBL" id="CP059265">
    <property type="protein sequence ID" value="QLQ31786.1"/>
    <property type="molecule type" value="Genomic_DNA"/>
</dbReference>
<protein>
    <submittedName>
        <fullName evidence="1">Uncharacterized protein</fullName>
    </submittedName>
</protein>
<dbReference type="AlphaFoldDB" id="A0A7L6ARP5"/>
<keyword evidence="2" id="KW-1185">Reference proteome</keyword>
<accession>A0A7L6ARP5</accession>
<organism evidence="1 2">
    <name type="scientific">Candidatus Thiothrix singaporensis</name>
    <dbReference type="NCBI Taxonomy" id="2799669"/>
    <lineage>
        <taxon>Bacteria</taxon>
        <taxon>Pseudomonadati</taxon>
        <taxon>Pseudomonadota</taxon>
        <taxon>Gammaproteobacteria</taxon>
        <taxon>Thiotrichales</taxon>
        <taxon>Thiotrichaceae</taxon>
        <taxon>Thiothrix</taxon>
    </lineage>
</organism>
<name>A0A7L6ARP5_9GAMM</name>
<dbReference type="KEGG" id="this:HZT40_09525"/>
<evidence type="ECO:0000313" key="1">
    <source>
        <dbReference type="EMBL" id="QLQ31786.1"/>
    </source>
</evidence>
<proteinExistence type="predicted"/>
<sequence length="129" mass="12971">MLAGPFAMAIDQNAQNAADTAAVTKGQSIVANSTNLAVNQRLCQVASAAAVQLDSKDPGYAEAIRLSVQKAVNSVTGLIPPNTADLNFSLGDCGISGFLPSSAAGATSAQRGLLILGLAAAGGWHFPVF</sequence>
<reference evidence="1" key="1">
    <citation type="submission" date="2020-06" db="EMBL/GenBank/DDBJ databases">
        <title>Analysis procedures for assessing recovery of high quality, complete, closed genomes from Nanopore long read metagenome sequencing.</title>
        <authorList>
            <person name="Bessarab I."/>
            <person name="Arumugam K."/>
            <person name="Haryono M."/>
            <person name="Liu X."/>
            <person name="Roy S."/>
            <person name="Zuniga-Montanez R.E."/>
            <person name="Qiu G."/>
            <person name="Drautz-Moses D.I."/>
            <person name="Law Y.Y."/>
            <person name="Wuertz S."/>
            <person name="Lauro F.M."/>
            <person name="Huson D.H."/>
            <person name="Williams R.B."/>
        </authorList>
    </citation>
    <scope>NUCLEOTIDE SEQUENCE [LARGE SCALE GENOMIC DNA]</scope>
    <source>
        <strain evidence="1">SSD2</strain>
    </source>
</reference>
<gene>
    <name evidence="1" type="ORF">HZT40_09525</name>
</gene>
<dbReference type="Proteomes" id="UP000510621">
    <property type="component" value="Chromosome"/>
</dbReference>